<reference evidence="7 8" key="1">
    <citation type="submission" date="2019-04" db="EMBL/GenBank/DDBJ databases">
        <title>Taxonomy of novel Haliea sp. from mangrove soil of West Coast of India.</title>
        <authorList>
            <person name="Verma A."/>
            <person name="Kumar P."/>
            <person name="Krishnamurthi S."/>
        </authorList>
    </citation>
    <scope>NUCLEOTIDE SEQUENCE [LARGE SCALE GENOMIC DNA]</scope>
    <source>
        <strain evidence="7 8">SAOS-164</strain>
    </source>
</reference>
<feature type="region of interest" description="Disordered" evidence="5">
    <location>
        <begin position="109"/>
        <end position="130"/>
    </location>
</feature>
<evidence type="ECO:0000256" key="5">
    <source>
        <dbReference type="SAM" id="MobiDB-lite"/>
    </source>
</evidence>
<comment type="subcellular location">
    <subcellularLocation>
        <location evidence="1">Endomembrane system</location>
        <topology evidence="1">Multi-pass membrane protein</topology>
    </subcellularLocation>
</comment>
<keyword evidence="3" id="KW-1133">Transmembrane helix</keyword>
<keyword evidence="2" id="KW-0812">Transmembrane</keyword>
<dbReference type="PIRSF" id="PIRSF031804">
    <property type="entry name" value="UCP031804"/>
    <property type="match status" value="1"/>
</dbReference>
<evidence type="ECO:0000313" key="7">
    <source>
        <dbReference type="EMBL" id="TGD75170.1"/>
    </source>
</evidence>
<comment type="caution">
    <text evidence="7">The sequence shown here is derived from an EMBL/GenBank/DDBJ whole genome shotgun (WGS) entry which is preliminary data.</text>
</comment>
<evidence type="ECO:0000256" key="2">
    <source>
        <dbReference type="ARBA" id="ARBA00022692"/>
    </source>
</evidence>
<protein>
    <submittedName>
        <fullName evidence="7">DUF1232 domain-containing protein</fullName>
    </submittedName>
</protein>
<organism evidence="7 8">
    <name type="scientific">Mangrovimicrobium sediminis</name>
    <dbReference type="NCBI Taxonomy" id="2562682"/>
    <lineage>
        <taxon>Bacteria</taxon>
        <taxon>Pseudomonadati</taxon>
        <taxon>Pseudomonadota</taxon>
        <taxon>Gammaproteobacteria</taxon>
        <taxon>Cellvibrionales</taxon>
        <taxon>Halieaceae</taxon>
        <taxon>Mangrovimicrobium</taxon>
    </lineage>
</organism>
<dbReference type="Pfam" id="PF06803">
    <property type="entry name" value="DUF1232"/>
    <property type="match status" value="1"/>
</dbReference>
<dbReference type="EMBL" id="SRLE01000004">
    <property type="protein sequence ID" value="TGD75170.1"/>
    <property type="molecule type" value="Genomic_DNA"/>
</dbReference>
<dbReference type="GO" id="GO:0012505">
    <property type="term" value="C:endomembrane system"/>
    <property type="evidence" value="ECO:0007669"/>
    <property type="project" value="UniProtKB-SubCell"/>
</dbReference>
<dbReference type="AlphaFoldDB" id="A0A4Z0M6Y0"/>
<evidence type="ECO:0000313" key="8">
    <source>
        <dbReference type="Proteomes" id="UP000298050"/>
    </source>
</evidence>
<evidence type="ECO:0000259" key="6">
    <source>
        <dbReference type="Pfam" id="PF06803"/>
    </source>
</evidence>
<name>A0A4Z0M6Y0_9GAMM</name>
<gene>
    <name evidence="7" type="ORF">E4634_03975</name>
</gene>
<evidence type="ECO:0000256" key="4">
    <source>
        <dbReference type="ARBA" id="ARBA00023136"/>
    </source>
</evidence>
<dbReference type="RefSeq" id="WP_135441311.1">
    <property type="nucleotide sequence ID" value="NZ_SRLE01000004.1"/>
</dbReference>
<dbReference type="InterPro" id="IPR016983">
    <property type="entry name" value="UCP031804"/>
</dbReference>
<dbReference type="OrthoDB" id="9804184at2"/>
<evidence type="ECO:0000256" key="1">
    <source>
        <dbReference type="ARBA" id="ARBA00004127"/>
    </source>
</evidence>
<keyword evidence="4" id="KW-0472">Membrane</keyword>
<accession>A0A4Z0M6Y0</accession>
<evidence type="ECO:0000256" key="3">
    <source>
        <dbReference type="ARBA" id="ARBA00022989"/>
    </source>
</evidence>
<proteinExistence type="predicted"/>
<dbReference type="Proteomes" id="UP000298050">
    <property type="component" value="Unassembled WGS sequence"/>
</dbReference>
<feature type="domain" description="DUF1232" evidence="6">
    <location>
        <begin position="52"/>
        <end position="88"/>
    </location>
</feature>
<dbReference type="InterPro" id="IPR010652">
    <property type="entry name" value="DUF1232"/>
</dbReference>
<sequence length="130" mass="14191">MSEQPNPYEEAYSEEGLRDKLGRYAKTAGREVVEKALLLYYAAQQDDTPRWAKATIIGALGYFIAPLDAIVDLTPGIGYADDLGVLALALATVASQVNDDVRQRTQARLTQWFGGEQPSPEGGDADKEKE</sequence>
<keyword evidence="8" id="KW-1185">Reference proteome</keyword>